<dbReference type="GeneID" id="97183093"/>
<proteinExistence type="predicted"/>
<accession>A0A2X2J0D5</accession>
<dbReference type="RefSeq" id="WP_112375135.1">
    <property type="nucleotide sequence ID" value="NZ_CP069793.1"/>
</dbReference>
<reference evidence="1 2" key="1">
    <citation type="submission" date="2018-06" db="EMBL/GenBank/DDBJ databases">
        <authorList>
            <consortium name="Pathogen Informatics"/>
            <person name="Doyle S."/>
        </authorList>
    </citation>
    <scope>NUCLEOTIDE SEQUENCE [LARGE SCALE GENOMIC DNA]</scope>
    <source>
        <strain evidence="1 2">NCTC11343</strain>
    </source>
</reference>
<protein>
    <recommendedName>
        <fullName evidence="3">TonB-dependent receptor</fullName>
    </recommendedName>
</protein>
<evidence type="ECO:0000313" key="1">
    <source>
        <dbReference type="EMBL" id="SPZ87952.1"/>
    </source>
</evidence>
<evidence type="ECO:0000313" key="2">
    <source>
        <dbReference type="Proteomes" id="UP000251241"/>
    </source>
</evidence>
<dbReference type="Proteomes" id="UP000251241">
    <property type="component" value="Unassembled WGS sequence"/>
</dbReference>
<gene>
    <name evidence="1" type="ORF">NCTC11343_03209</name>
</gene>
<dbReference type="AlphaFoldDB" id="A0A2X2J0D5"/>
<dbReference type="EMBL" id="UAUU01000009">
    <property type="protein sequence ID" value="SPZ87952.1"/>
    <property type="molecule type" value="Genomic_DNA"/>
</dbReference>
<name>A0A2X2J0D5_SPHMU</name>
<sequence>MPKNFVLFVCFWLCGYFCYGQHQISGVLLDNTSKQGIRAASVNLKSSDGKVISFKITDALGHFEMITSKDLTNAYIEINHIGYKRFSQTLGSQLRNLQIILEQTTILLEEVKIKSAPKIARSGDTLTYNVAGFADPNDRTIGDVLKRMPGLEVLENGEVKYQGKSISNFYIDGDDLLAEKYGLGTKSISPDLVKDIQVISHHEHIKLLKNKRYSDDVALNLVIKEEAKLKPSGSIMLGLGTPKHFDGDLNTMMFNKKVKFLNALKANNIGQDLAIYMEETRSQAKIDNLLSLGTIGSPPLEKRDYLQNKTGLFDFNFSKPIKKDWSLRTNIQGLYDRNNIHYEGKNTYYTEKGDISFHEIQIAQINTKAATGQVTVERNTDHFYFKNSLTMGLNSEDSESSISSDTIPIDNNIHHRSKTINNQLIYVPELKNGNIIQLQWSSKYYTKPQRLRSSTEVFNDLFYPVIFDKIIQHVNVPTFNTVASLGYRFPSGKINQYYGIKLELENQRLESKIELLQGEKIFNPLLDSTINRMNWLRTSSEFNAHYAWNKERFKSNLSLPVAFIHTRFEDKNYQLNNWKNLIQFTPSFSARYHIGYDDELAFSYKNSNNLGNIDAVYRGLIIQNYRTRSYNSSANPVSRNNDFFLNYKLGQSVKLLFFHFGLGYEIHSTNNIIATTVTDSLTATQLIAKENSMHSYTATIGLDKYIFKLGALFKLKFNWRRSNYNQLFNKEILPIAITSYELQPAFNKKFFRRIALDYNSSINLSFSSQGNASSDRRILFITQSMNFPINITKSVLLKWNLQHLFNKQPDYKNTNYLFCNVMTRYSRWGMDFELDIRNLANIKSFETNSITANVQSQNRYELRGRTALLRGIYHIK</sequence>
<evidence type="ECO:0008006" key="3">
    <source>
        <dbReference type="Google" id="ProtNLM"/>
    </source>
</evidence>
<organism evidence="1 2">
    <name type="scientific">Sphingobacterium multivorum</name>
    <dbReference type="NCBI Taxonomy" id="28454"/>
    <lineage>
        <taxon>Bacteria</taxon>
        <taxon>Pseudomonadati</taxon>
        <taxon>Bacteroidota</taxon>
        <taxon>Sphingobacteriia</taxon>
        <taxon>Sphingobacteriales</taxon>
        <taxon>Sphingobacteriaceae</taxon>
        <taxon>Sphingobacterium</taxon>
    </lineage>
</organism>
<dbReference type="SUPFAM" id="SSF56935">
    <property type="entry name" value="Porins"/>
    <property type="match status" value="1"/>
</dbReference>